<dbReference type="Proteomes" id="UP000266889">
    <property type="component" value="Unassembled WGS sequence"/>
</dbReference>
<protein>
    <submittedName>
        <fullName evidence="1">Uncharacterized protein</fullName>
    </submittedName>
</protein>
<dbReference type="OrthoDB" id="3871343at2"/>
<sequence length="67" mass="7669">MRSLTIEPADRELDVVQLQDVMLDEVLPHEQGCRHEIACLAGRMIVTSQDLTATWQYADCPEREANR</sequence>
<proteinExistence type="predicted"/>
<organism evidence="1 2">
    <name type="scientific">Micromonospora arida</name>
    <dbReference type="NCBI Taxonomy" id="2203715"/>
    <lineage>
        <taxon>Bacteria</taxon>
        <taxon>Bacillati</taxon>
        <taxon>Actinomycetota</taxon>
        <taxon>Actinomycetes</taxon>
        <taxon>Micromonosporales</taxon>
        <taxon>Micromonosporaceae</taxon>
        <taxon>Micromonospora</taxon>
    </lineage>
</organism>
<gene>
    <name evidence="1" type="ORF">DLJ58_30140</name>
</gene>
<reference evidence="1 2" key="1">
    <citation type="submission" date="2018-05" db="EMBL/GenBank/DDBJ databases">
        <title>Micromonospora from Atacama Desert.</title>
        <authorList>
            <person name="Carro L."/>
            <person name="Goodfellow M."/>
            <person name="Klenk H.-P."/>
        </authorList>
    </citation>
    <scope>NUCLEOTIDE SEQUENCE [LARGE SCALE GENOMIC DNA]</scope>
    <source>
        <strain evidence="1 2">LB32</strain>
    </source>
</reference>
<evidence type="ECO:0000313" key="1">
    <source>
        <dbReference type="EMBL" id="RQX03177.1"/>
    </source>
</evidence>
<name>A0A3N9X9U7_9ACTN</name>
<keyword evidence="2" id="KW-1185">Reference proteome</keyword>
<comment type="caution">
    <text evidence="1">The sequence shown here is derived from an EMBL/GenBank/DDBJ whole genome shotgun (WGS) entry which is preliminary data.</text>
</comment>
<dbReference type="EMBL" id="QGSY01000300">
    <property type="protein sequence ID" value="RQX03177.1"/>
    <property type="molecule type" value="Genomic_DNA"/>
</dbReference>
<dbReference type="RefSeq" id="WP_124861499.1">
    <property type="nucleotide sequence ID" value="NZ_JBEXWX010000011.1"/>
</dbReference>
<dbReference type="AlphaFoldDB" id="A0A3N9X9U7"/>
<evidence type="ECO:0000313" key="2">
    <source>
        <dbReference type="Proteomes" id="UP000266889"/>
    </source>
</evidence>
<accession>A0A3N9X9U7</accession>